<evidence type="ECO:0000313" key="2">
    <source>
        <dbReference type="Proteomes" id="UP001184230"/>
    </source>
</evidence>
<evidence type="ECO:0000313" key="1">
    <source>
        <dbReference type="EMBL" id="MDR6539492.1"/>
    </source>
</evidence>
<keyword evidence="2" id="KW-1185">Reference proteome</keyword>
<name>A0ABU1NM25_9BURK</name>
<accession>A0ABU1NM25</accession>
<proteinExistence type="predicted"/>
<dbReference type="EMBL" id="JAVDRF010000017">
    <property type="protein sequence ID" value="MDR6539492.1"/>
    <property type="molecule type" value="Genomic_DNA"/>
</dbReference>
<dbReference type="Proteomes" id="UP001184230">
    <property type="component" value="Unassembled WGS sequence"/>
</dbReference>
<sequence length="89" mass="10291">MPVTHSTPHNLRRTGRTMLASLGCREEIAEAILGHMPEGIVGTHNSYSYDKERHDWLGRLSKHLQTLAHHTSAQFWSLLSYFQKFFAHF</sequence>
<comment type="caution">
    <text evidence="1">The sequence shown here is derived from an EMBL/GenBank/DDBJ whole genome shotgun (WGS) entry which is preliminary data.</text>
</comment>
<protein>
    <submittedName>
        <fullName evidence="1">Integrase</fullName>
    </submittedName>
</protein>
<dbReference type="InterPro" id="IPR011010">
    <property type="entry name" value="DNA_brk_join_enz"/>
</dbReference>
<organism evidence="1 2">
    <name type="scientific">Variovorax soli</name>
    <dbReference type="NCBI Taxonomy" id="376815"/>
    <lineage>
        <taxon>Bacteria</taxon>
        <taxon>Pseudomonadati</taxon>
        <taxon>Pseudomonadota</taxon>
        <taxon>Betaproteobacteria</taxon>
        <taxon>Burkholderiales</taxon>
        <taxon>Comamonadaceae</taxon>
        <taxon>Variovorax</taxon>
    </lineage>
</organism>
<reference evidence="1 2" key="1">
    <citation type="submission" date="2023-07" db="EMBL/GenBank/DDBJ databases">
        <title>Sorghum-associated microbial communities from plants grown in Nebraska, USA.</title>
        <authorList>
            <person name="Schachtman D."/>
        </authorList>
    </citation>
    <scope>NUCLEOTIDE SEQUENCE [LARGE SCALE GENOMIC DNA]</scope>
    <source>
        <strain evidence="1 2">DS1781</strain>
    </source>
</reference>
<gene>
    <name evidence="1" type="ORF">J2739_005288</name>
</gene>
<dbReference type="SUPFAM" id="SSF56349">
    <property type="entry name" value="DNA breaking-rejoining enzymes"/>
    <property type="match status" value="1"/>
</dbReference>